<evidence type="ECO:0000313" key="10">
    <source>
        <dbReference type="Proteomes" id="UP001200145"/>
    </source>
</evidence>
<name>A0ABS9BNA0_9BACT</name>
<evidence type="ECO:0000259" key="8">
    <source>
        <dbReference type="Pfam" id="PF14322"/>
    </source>
</evidence>
<evidence type="ECO:0000256" key="6">
    <source>
        <dbReference type="SAM" id="SignalP"/>
    </source>
</evidence>
<feature type="chain" id="PRO_5046859925" evidence="6">
    <location>
        <begin position="23"/>
        <end position="463"/>
    </location>
</feature>
<evidence type="ECO:0000256" key="2">
    <source>
        <dbReference type="ARBA" id="ARBA00006275"/>
    </source>
</evidence>
<dbReference type="InterPro" id="IPR012944">
    <property type="entry name" value="SusD_RagB_dom"/>
</dbReference>
<sequence>MKRIRTKIAVALLLAVTVSSCSKEYLEKKPYNALPVEDAIQSEADLLIAVRGNYSGLRTIDLYGRSIPLLGDLLGDNTYQSVSNSNRYTQFNQFAQSIADGNALLMWSNAYTSILRSNNIINSSIQETPAIKTYKGEAYALRALIYFELIRFFAKPYTESADAPGVPIVLNFNPTLKPSRNTVGEVYAQILADLNQAYSLLGDYFNSSRFSKLAVKALEARVHLSKGDKTAARAAALEVINSNSFTLVGVDNYVAYWRNAAPLTNKLETLFEVSSDAVANLGFDALGNIYNQSGYGDFLCAPELFALYSETDVRRQLFEAGVRGGVPSIFVNKYVNIATDRDDTKVLRLSDVYLMAAEASVGTDDAAALSYLNAVATRRDPAFTGYSSSGNQLLEDILTERRKELAFEGQRFHDLNRLKRPIARSANAPAAARNIPYPFDKRILPIPQSEMDANPNMTQNGGY</sequence>
<keyword evidence="10" id="KW-1185">Reference proteome</keyword>
<feature type="domain" description="RagB/SusD" evidence="7">
    <location>
        <begin position="334"/>
        <end position="463"/>
    </location>
</feature>
<dbReference type="RefSeq" id="WP_234868308.1">
    <property type="nucleotide sequence ID" value="NZ_JAKEVY010000006.1"/>
</dbReference>
<evidence type="ECO:0000256" key="5">
    <source>
        <dbReference type="ARBA" id="ARBA00023237"/>
    </source>
</evidence>
<evidence type="ECO:0000256" key="3">
    <source>
        <dbReference type="ARBA" id="ARBA00022729"/>
    </source>
</evidence>
<dbReference type="CDD" id="cd08977">
    <property type="entry name" value="SusD"/>
    <property type="match status" value="1"/>
</dbReference>
<dbReference type="Gene3D" id="1.25.40.900">
    <property type="match status" value="1"/>
</dbReference>
<dbReference type="Pfam" id="PF14322">
    <property type="entry name" value="SusD-like_3"/>
    <property type="match status" value="1"/>
</dbReference>
<feature type="signal peptide" evidence="6">
    <location>
        <begin position="1"/>
        <end position="22"/>
    </location>
</feature>
<keyword evidence="3 6" id="KW-0732">Signal</keyword>
<reference evidence="9 10" key="1">
    <citation type="submission" date="2022-01" db="EMBL/GenBank/DDBJ databases">
        <title>Flavihumibacter sp. nov., isolated from sediment of a river.</title>
        <authorList>
            <person name="Liu H."/>
        </authorList>
    </citation>
    <scope>NUCLEOTIDE SEQUENCE [LARGE SCALE GENOMIC DNA]</scope>
    <source>
        <strain evidence="9 10">RY-1</strain>
    </source>
</reference>
<dbReference type="EMBL" id="JAKEVY010000006">
    <property type="protein sequence ID" value="MCF1716815.1"/>
    <property type="molecule type" value="Genomic_DNA"/>
</dbReference>
<dbReference type="InterPro" id="IPR011990">
    <property type="entry name" value="TPR-like_helical_dom_sf"/>
</dbReference>
<evidence type="ECO:0000259" key="7">
    <source>
        <dbReference type="Pfam" id="PF07980"/>
    </source>
</evidence>
<comment type="caution">
    <text evidence="9">The sequence shown here is derived from an EMBL/GenBank/DDBJ whole genome shotgun (WGS) entry which is preliminary data.</text>
</comment>
<protein>
    <submittedName>
        <fullName evidence="9">RagB/SusD family nutrient uptake outer membrane protein</fullName>
    </submittedName>
</protein>
<dbReference type="PROSITE" id="PS51257">
    <property type="entry name" value="PROKAR_LIPOPROTEIN"/>
    <property type="match status" value="1"/>
</dbReference>
<evidence type="ECO:0000256" key="1">
    <source>
        <dbReference type="ARBA" id="ARBA00004442"/>
    </source>
</evidence>
<accession>A0ABS9BNA0</accession>
<proteinExistence type="inferred from homology"/>
<evidence type="ECO:0000256" key="4">
    <source>
        <dbReference type="ARBA" id="ARBA00023136"/>
    </source>
</evidence>
<comment type="similarity">
    <text evidence="2">Belongs to the SusD family.</text>
</comment>
<feature type="domain" description="SusD-like N-terminal" evidence="8">
    <location>
        <begin position="24"/>
        <end position="224"/>
    </location>
</feature>
<dbReference type="Gene3D" id="1.25.40.390">
    <property type="match status" value="1"/>
</dbReference>
<dbReference type="InterPro" id="IPR033985">
    <property type="entry name" value="SusD-like_N"/>
</dbReference>
<gene>
    <name evidence="9" type="ORF">L0U88_19390</name>
</gene>
<dbReference type="Gene3D" id="2.20.20.130">
    <property type="match status" value="1"/>
</dbReference>
<dbReference type="SUPFAM" id="SSF48452">
    <property type="entry name" value="TPR-like"/>
    <property type="match status" value="1"/>
</dbReference>
<organism evidence="9 10">
    <name type="scientific">Flavihumibacter fluminis</name>
    <dbReference type="NCBI Taxonomy" id="2909236"/>
    <lineage>
        <taxon>Bacteria</taxon>
        <taxon>Pseudomonadati</taxon>
        <taxon>Bacteroidota</taxon>
        <taxon>Chitinophagia</taxon>
        <taxon>Chitinophagales</taxon>
        <taxon>Chitinophagaceae</taxon>
        <taxon>Flavihumibacter</taxon>
    </lineage>
</organism>
<keyword evidence="4" id="KW-0472">Membrane</keyword>
<keyword evidence="5" id="KW-0998">Cell outer membrane</keyword>
<comment type="subcellular location">
    <subcellularLocation>
        <location evidence="1">Cell outer membrane</location>
    </subcellularLocation>
</comment>
<dbReference type="Proteomes" id="UP001200145">
    <property type="component" value="Unassembled WGS sequence"/>
</dbReference>
<evidence type="ECO:0000313" key="9">
    <source>
        <dbReference type="EMBL" id="MCF1716815.1"/>
    </source>
</evidence>
<dbReference type="Pfam" id="PF07980">
    <property type="entry name" value="SusD_RagB"/>
    <property type="match status" value="1"/>
</dbReference>